<dbReference type="OrthoDB" id="392064at2"/>
<evidence type="ECO:0000313" key="3">
    <source>
        <dbReference type="Proteomes" id="UP000063919"/>
    </source>
</evidence>
<feature type="transmembrane region" description="Helical" evidence="1">
    <location>
        <begin position="12"/>
        <end position="31"/>
    </location>
</feature>
<keyword evidence="1" id="KW-0812">Transmembrane</keyword>
<dbReference type="Proteomes" id="UP000063919">
    <property type="component" value="Chromosome"/>
</dbReference>
<feature type="transmembrane region" description="Helical" evidence="1">
    <location>
        <begin position="51"/>
        <end position="74"/>
    </location>
</feature>
<evidence type="ECO:0000256" key="1">
    <source>
        <dbReference type="SAM" id="Phobius"/>
    </source>
</evidence>
<name>A0A0M3SJ82_9MOLU</name>
<keyword evidence="1" id="KW-0472">Membrane</keyword>
<accession>A0A0M3SJ82</accession>
<proteinExistence type="predicted"/>
<dbReference type="RefSeq" id="WP_083434199.1">
    <property type="nucleotide sequence ID" value="NZ_CP012622.1"/>
</dbReference>
<dbReference type="EMBL" id="CP012622">
    <property type="protein sequence ID" value="ALD66298.1"/>
    <property type="molecule type" value="Genomic_DNA"/>
</dbReference>
<gene>
    <name evidence="2" type="ORF">SCANT_v1c03880</name>
</gene>
<dbReference type="KEGG" id="scj:SCANT_v1c03880"/>
<feature type="transmembrane region" description="Helical" evidence="1">
    <location>
        <begin position="86"/>
        <end position="105"/>
    </location>
</feature>
<feature type="transmembrane region" description="Helical" evidence="1">
    <location>
        <begin position="214"/>
        <end position="238"/>
    </location>
</feature>
<dbReference type="AlphaFoldDB" id="A0A0M3SJ82"/>
<organism evidence="2 3">
    <name type="scientific">Spiroplasma cantharicola</name>
    <dbReference type="NCBI Taxonomy" id="362837"/>
    <lineage>
        <taxon>Bacteria</taxon>
        <taxon>Bacillati</taxon>
        <taxon>Mycoplasmatota</taxon>
        <taxon>Mollicutes</taxon>
        <taxon>Entomoplasmatales</taxon>
        <taxon>Spiroplasmataceae</taxon>
        <taxon>Spiroplasma</taxon>
    </lineage>
</organism>
<dbReference type="PATRIC" id="fig|362837.3.peg.390"/>
<dbReference type="STRING" id="362837.SCANT_v1c03880"/>
<feature type="transmembrane region" description="Helical" evidence="1">
    <location>
        <begin position="117"/>
        <end position="141"/>
    </location>
</feature>
<evidence type="ECO:0000313" key="2">
    <source>
        <dbReference type="EMBL" id="ALD66298.1"/>
    </source>
</evidence>
<reference evidence="2 3" key="1">
    <citation type="journal article" date="2015" name="Genome Announc.">
        <title>Complete Genome Sequence of Spiroplasma cantharicola CC-1T (DSM 21588), a Bacterium Isolated from Soldier Beetle (Cantharis carolinus).</title>
        <authorList>
            <person name="Lo W.S."/>
            <person name="Liu P.Y."/>
            <person name="Kuo C.H."/>
        </authorList>
    </citation>
    <scope>NUCLEOTIDE SEQUENCE [LARGE SCALE GENOMIC DNA]</scope>
    <source>
        <strain evidence="2 3">CC-1</strain>
    </source>
</reference>
<keyword evidence="1" id="KW-1133">Transmembrane helix</keyword>
<sequence length="255" mass="29753">MMSLKFQLIYKYFFGLLSFFTIFSYYIWNIVTAGEVNGVYKGNYELYTIEYFTTFTLLSNVLVQFWFIYAAINYKQEGKTKILSHTTANSFATIITVTLIVYNGILIPVDGFPSHPFSIFVTLIDHALVPLAFILYVNLFMSNKEKISLQNFFINKFWIQFVMVLSYCIFAMIRGELRFNSGDYYFNESENVNLLYPYFFLDVHHVGPGGIPGIGWFFIAFFGIIGLLVGFSFLYNFINNKVIEKEYYKKINTIT</sequence>
<protein>
    <submittedName>
        <fullName evidence="2">Uncharacterized protein</fullName>
    </submittedName>
</protein>
<feature type="transmembrane region" description="Helical" evidence="1">
    <location>
        <begin position="153"/>
        <end position="173"/>
    </location>
</feature>
<keyword evidence="3" id="KW-1185">Reference proteome</keyword>